<evidence type="ECO:0000256" key="6">
    <source>
        <dbReference type="ARBA" id="ARBA00022989"/>
    </source>
</evidence>
<dbReference type="RefSeq" id="WP_108359690.1">
    <property type="nucleotide sequence ID" value="NZ_NESP01000001.1"/>
</dbReference>
<evidence type="ECO:0000256" key="3">
    <source>
        <dbReference type="ARBA" id="ARBA00007971"/>
    </source>
</evidence>
<evidence type="ECO:0000313" key="14">
    <source>
        <dbReference type="EMBL" id="PUE59838.1"/>
    </source>
</evidence>
<dbReference type="InterPro" id="IPR045851">
    <property type="entry name" value="AMP-bd_C_sf"/>
</dbReference>
<dbReference type="GO" id="GO:0003774">
    <property type="term" value="F:cytoskeletal motor activity"/>
    <property type="evidence" value="ECO:0007669"/>
    <property type="project" value="InterPro"/>
</dbReference>
<keyword evidence="15" id="KW-1185">Reference proteome</keyword>
<evidence type="ECO:0000256" key="7">
    <source>
        <dbReference type="ARBA" id="ARBA00023136"/>
    </source>
</evidence>
<keyword evidence="4" id="KW-1003">Cell membrane</keyword>
<proteinExistence type="inferred from homology"/>
<reference evidence="14 15" key="1">
    <citation type="submission" date="2017-04" db="EMBL/GenBank/DDBJ databases">
        <title>Unexpected and diverse lifestyles within the genus Limnohabitans.</title>
        <authorList>
            <person name="Kasalicky V."/>
            <person name="Mehrshad M."/>
            <person name="Andrei S.-A."/>
            <person name="Salcher M."/>
            <person name="Kratochvilova H."/>
            <person name="Simek K."/>
            <person name="Ghai R."/>
        </authorList>
    </citation>
    <scope>NUCLEOTIDE SEQUENCE [LARGE SCALE GENOMIC DNA]</scope>
    <source>
        <strain evidence="14 15">MWH-C5</strain>
    </source>
</reference>
<dbReference type="InterPro" id="IPR006182">
    <property type="entry name" value="FliF_N_dom"/>
</dbReference>
<dbReference type="InterPro" id="IPR013556">
    <property type="entry name" value="Flag_M-ring_C"/>
</dbReference>
<evidence type="ECO:0000256" key="5">
    <source>
        <dbReference type="ARBA" id="ARBA00022692"/>
    </source>
</evidence>
<keyword evidence="8" id="KW-0975">Bacterial flagellum</keyword>
<dbReference type="EMBL" id="NESP01000001">
    <property type="protein sequence ID" value="PUE59838.1"/>
    <property type="molecule type" value="Genomic_DNA"/>
</dbReference>
<evidence type="ECO:0000259" key="13">
    <source>
        <dbReference type="Pfam" id="PF08345"/>
    </source>
</evidence>
<evidence type="ECO:0000256" key="2">
    <source>
        <dbReference type="ARBA" id="ARBA00004651"/>
    </source>
</evidence>
<sequence length="718" mass="77121">MATDTLNMNAVGMPVANGVDNASASNANGAASGDASRMPAWINAKEGPGAVVMDVLRQPSVRKVLPFVVIFMLLMSVAVFFTSMKPTPYRPLVLMLNDADKQLAIEALKTGEYKPEVDANTGQISVPTNRYQEARMLLASKGLPRTEASGMDNLKDMPAMTTSQFMEQVRYNNAMEQELARSIVQIGGIKSARVHLAAPKQSVFVRDRAPTKASVIITRLPGRTISSANVQAIIQLVASSVPYLAPENVSVVDNFGSLMNDMLTEAPLGLTAQQLTHKQQMEDLYRTRLIQLLAPIVGETNVTAQVSMSLDFTQTEVTNEEFDGQDKGPKTRSELFVEDRNTFRDAIGIPGSLSNTPPAPTNPQATTQTNADPLKGVSEKGVQVTARSTKNYELDRAVRHTKGAMGTITKIGVGVLINERPVAPGAKVEKNADGSTPTSVPYTPEEIERLNQLVKGAVGFNNDRGDVVTVVGTKFEPQYDPTVIPWYRDENYQVMVNAGVVGGIFLLILLTVVRPMVRRLLAPEIDPKALAAAAADAATSQAQMAIDVATAENAAAQAAAAHAKRSHEGEMLRISEEAIRAAEESARLAQDATRTAEEARLAAEAKAAADALAAEEARLREEALRAERDAQIAVEAAAHHAAVNAAAEESSEEIEIEEGESLESVKARMASMKPKKQSISADLLNTANSYDDKVALIRMIMAEDSTRVAGVLKSLIEK</sequence>
<dbReference type="GO" id="GO:0071973">
    <property type="term" value="P:bacterial-type flagellum-dependent cell motility"/>
    <property type="evidence" value="ECO:0007669"/>
    <property type="project" value="InterPro"/>
</dbReference>
<keyword evidence="5 11" id="KW-0812">Transmembrane</keyword>
<dbReference type="InterPro" id="IPR043427">
    <property type="entry name" value="YscJ/FliF"/>
</dbReference>
<dbReference type="GO" id="GO:0005886">
    <property type="term" value="C:plasma membrane"/>
    <property type="evidence" value="ECO:0007669"/>
    <property type="project" value="UniProtKB-SubCell"/>
</dbReference>
<feature type="region of interest" description="Disordered" evidence="10">
    <location>
        <begin position="350"/>
        <end position="379"/>
    </location>
</feature>
<evidence type="ECO:0000259" key="12">
    <source>
        <dbReference type="Pfam" id="PF01514"/>
    </source>
</evidence>
<dbReference type="GO" id="GO:0009431">
    <property type="term" value="C:bacterial-type flagellum basal body, MS ring"/>
    <property type="evidence" value="ECO:0007669"/>
    <property type="project" value="InterPro"/>
</dbReference>
<dbReference type="NCBIfam" id="TIGR00206">
    <property type="entry name" value="fliF"/>
    <property type="match status" value="1"/>
</dbReference>
<dbReference type="Proteomes" id="UP000251341">
    <property type="component" value="Unassembled WGS sequence"/>
</dbReference>
<evidence type="ECO:0000256" key="9">
    <source>
        <dbReference type="SAM" id="Coils"/>
    </source>
</evidence>
<gene>
    <name evidence="14" type="ORF">B9Z44_09765</name>
</gene>
<evidence type="ECO:0000256" key="11">
    <source>
        <dbReference type="SAM" id="Phobius"/>
    </source>
</evidence>
<feature type="transmembrane region" description="Helical" evidence="11">
    <location>
        <begin position="64"/>
        <end position="84"/>
    </location>
</feature>
<keyword evidence="14" id="KW-0969">Cilium</keyword>
<dbReference type="PANTHER" id="PTHR30046">
    <property type="entry name" value="FLAGELLAR M-RING PROTEIN"/>
    <property type="match status" value="1"/>
</dbReference>
<keyword evidence="14" id="KW-0966">Cell projection</keyword>
<dbReference type="InterPro" id="IPR000067">
    <property type="entry name" value="FlgMring_FliF"/>
</dbReference>
<dbReference type="Pfam" id="PF01514">
    <property type="entry name" value="YscJ_FliF"/>
    <property type="match status" value="1"/>
</dbReference>
<feature type="domain" description="Flagellar M-ring N-terminal" evidence="12">
    <location>
        <begin position="87"/>
        <end position="260"/>
    </location>
</feature>
<dbReference type="Pfam" id="PF08345">
    <property type="entry name" value="YscJ_FliF_C"/>
    <property type="match status" value="1"/>
</dbReference>
<organism evidence="14 15">
    <name type="scientific">Limnohabitans curvus</name>
    <dbReference type="NCBI Taxonomy" id="323423"/>
    <lineage>
        <taxon>Bacteria</taxon>
        <taxon>Pseudomonadati</taxon>
        <taxon>Pseudomonadota</taxon>
        <taxon>Betaproteobacteria</taxon>
        <taxon>Burkholderiales</taxon>
        <taxon>Comamonadaceae</taxon>
        <taxon>Limnohabitans</taxon>
    </lineage>
</organism>
<feature type="coiled-coil region" evidence="9">
    <location>
        <begin position="602"/>
        <end position="629"/>
    </location>
</feature>
<evidence type="ECO:0000256" key="4">
    <source>
        <dbReference type="ARBA" id="ARBA00022475"/>
    </source>
</evidence>
<accession>A0A315ESL5</accession>
<feature type="compositionally biased region" description="Low complexity" evidence="10">
    <location>
        <begin position="362"/>
        <end position="371"/>
    </location>
</feature>
<protein>
    <submittedName>
        <fullName evidence="14">Flagellar M-ring protein FliF</fullName>
    </submittedName>
</protein>
<comment type="similarity">
    <text evidence="3">Belongs to the FliF family.</text>
</comment>
<dbReference type="AlphaFoldDB" id="A0A315ESL5"/>
<comment type="caution">
    <text evidence="14">The sequence shown here is derived from an EMBL/GenBank/DDBJ whole genome shotgun (WGS) entry which is preliminary data.</text>
</comment>
<evidence type="ECO:0000256" key="8">
    <source>
        <dbReference type="ARBA" id="ARBA00023143"/>
    </source>
</evidence>
<keyword evidence="7 11" id="KW-0472">Membrane</keyword>
<comment type="subcellular location">
    <subcellularLocation>
        <location evidence="1">Bacterial flagellum basal body</location>
    </subcellularLocation>
    <subcellularLocation>
        <location evidence="2">Cell membrane</location>
        <topology evidence="2">Multi-pass membrane protein</topology>
    </subcellularLocation>
</comment>
<evidence type="ECO:0000313" key="15">
    <source>
        <dbReference type="Proteomes" id="UP000251341"/>
    </source>
</evidence>
<dbReference type="Gene3D" id="3.30.300.30">
    <property type="match status" value="1"/>
</dbReference>
<dbReference type="PANTHER" id="PTHR30046:SF0">
    <property type="entry name" value="FLAGELLAR M-RING PROTEIN"/>
    <property type="match status" value="1"/>
</dbReference>
<evidence type="ECO:0000256" key="1">
    <source>
        <dbReference type="ARBA" id="ARBA00004117"/>
    </source>
</evidence>
<dbReference type="PRINTS" id="PR01009">
    <property type="entry name" value="FLGMRINGFLIF"/>
</dbReference>
<name>A0A315ESL5_9BURK</name>
<keyword evidence="14" id="KW-0282">Flagellum</keyword>
<keyword evidence="6 11" id="KW-1133">Transmembrane helix</keyword>
<keyword evidence="9" id="KW-0175">Coiled coil</keyword>
<feature type="domain" description="Flagellar M-ring C-terminal" evidence="13">
    <location>
        <begin position="293"/>
        <end position="475"/>
    </location>
</feature>
<evidence type="ECO:0000256" key="10">
    <source>
        <dbReference type="SAM" id="MobiDB-lite"/>
    </source>
</evidence>